<dbReference type="AlphaFoldDB" id="A0AAN9K5A6"/>
<dbReference type="Gene3D" id="3.40.50.2000">
    <property type="entry name" value="Glycogen Phosphorylase B"/>
    <property type="match status" value="1"/>
</dbReference>
<comment type="caution">
    <text evidence="1">The sequence shown here is derived from an EMBL/GenBank/DDBJ whole genome shotgun (WGS) entry which is preliminary data.</text>
</comment>
<name>A0AAN9K5A6_CLITE</name>
<gene>
    <name evidence="1" type="ORF">RJT34_06915</name>
</gene>
<keyword evidence="2" id="KW-1185">Reference proteome</keyword>
<proteinExistence type="predicted"/>
<accession>A0AAN9K5A6</accession>
<evidence type="ECO:0000313" key="2">
    <source>
        <dbReference type="Proteomes" id="UP001359559"/>
    </source>
</evidence>
<evidence type="ECO:0000313" key="1">
    <source>
        <dbReference type="EMBL" id="KAK7309847.1"/>
    </source>
</evidence>
<sequence length="138" mass="14926">MSRAPFAHVALFTGAGMGHLTPFLRLVTLLLHHNCQVTLITPLPTVSKAETELLSKFFSSFPRVNQLKFHLLPLDANATSKPSNDPFFLQVASICNSCNLLPLLLASLSPPFSAFVIDITLISPLLPIATPLASFPTC</sequence>
<reference evidence="1 2" key="1">
    <citation type="submission" date="2024-01" db="EMBL/GenBank/DDBJ databases">
        <title>The genomes of 5 underutilized Papilionoideae crops provide insights into root nodulation and disease resistance.</title>
        <authorList>
            <person name="Yuan L."/>
        </authorList>
    </citation>
    <scope>NUCLEOTIDE SEQUENCE [LARGE SCALE GENOMIC DNA]</scope>
    <source>
        <strain evidence="1">LY-2023</strain>
        <tissue evidence="1">Leaf</tissue>
    </source>
</reference>
<protein>
    <submittedName>
        <fullName evidence="1">Uncharacterized protein</fullName>
    </submittedName>
</protein>
<organism evidence="1 2">
    <name type="scientific">Clitoria ternatea</name>
    <name type="common">Butterfly pea</name>
    <dbReference type="NCBI Taxonomy" id="43366"/>
    <lineage>
        <taxon>Eukaryota</taxon>
        <taxon>Viridiplantae</taxon>
        <taxon>Streptophyta</taxon>
        <taxon>Embryophyta</taxon>
        <taxon>Tracheophyta</taxon>
        <taxon>Spermatophyta</taxon>
        <taxon>Magnoliopsida</taxon>
        <taxon>eudicotyledons</taxon>
        <taxon>Gunneridae</taxon>
        <taxon>Pentapetalae</taxon>
        <taxon>rosids</taxon>
        <taxon>fabids</taxon>
        <taxon>Fabales</taxon>
        <taxon>Fabaceae</taxon>
        <taxon>Papilionoideae</taxon>
        <taxon>50 kb inversion clade</taxon>
        <taxon>NPAAA clade</taxon>
        <taxon>indigoferoid/millettioid clade</taxon>
        <taxon>Phaseoleae</taxon>
        <taxon>Clitoria</taxon>
    </lineage>
</organism>
<dbReference type="SUPFAM" id="SSF53756">
    <property type="entry name" value="UDP-Glycosyltransferase/glycogen phosphorylase"/>
    <property type="match status" value="1"/>
</dbReference>
<dbReference type="Proteomes" id="UP001359559">
    <property type="component" value="Unassembled WGS sequence"/>
</dbReference>
<dbReference type="EMBL" id="JAYKXN010000002">
    <property type="protein sequence ID" value="KAK7309847.1"/>
    <property type="molecule type" value="Genomic_DNA"/>
</dbReference>